<keyword evidence="5" id="KW-1185">Reference proteome</keyword>
<evidence type="ECO:0000256" key="1">
    <source>
        <dbReference type="ARBA" id="ARBA00022618"/>
    </source>
</evidence>
<dbReference type="InterPro" id="IPR011989">
    <property type="entry name" value="ARM-like"/>
</dbReference>
<dbReference type="Gene3D" id="1.25.10.10">
    <property type="entry name" value="Leucine-rich Repeat Variant"/>
    <property type="match status" value="2"/>
</dbReference>
<dbReference type="AlphaFoldDB" id="A0A8K0EDN2"/>
<dbReference type="InterPro" id="IPR019156">
    <property type="entry name" value="Ataxin-10_domain"/>
</dbReference>
<gene>
    <name evidence="4" type="ORF">FNV43_RR16168</name>
</gene>
<keyword evidence="2" id="KW-0131">Cell cycle</keyword>
<comment type="caution">
    <text evidence="4">The sequence shown here is derived from an EMBL/GenBank/DDBJ whole genome shotgun (WGS) entry which is preliminary data.</text>
</comment>
<feature type="domain" description="Ataxin-10" evidence="3">
    <location>
        <begin position="386"/>
        <end position="479"/>
    </location>
</feature>
<dbReference type="PANTHER" id="PTHR13255">
    <property type="entry name" value="ATAXIN-10"/>
    <property type="match status" value="1"/>
</dbReference>
<dbReference type="PANTHER" id="PTHR13255:SF0">
    <property type="entry name" value="ATAXIN-10"/>
    <property type="match status" value="1"/>
</dbReference>
<dbReference type="Proteomes" id="UP000796880">
    <property type="component" value="Unassembled WGS sequence"/>
</dbReference>
<evidence type="ECO:0000259" key="3">
    <source>
        <dbReference type="Pfam" id="PF09759"/>
    </source>
</evidence>
<organism evidence="4 5">
    <name type="scientific">Rhamnella rubrinervis</name>
    <dbReference type="NCBI Taxonomy" id="2594499"/>
    <lineage>
        <taxon>Eukaryota</taxon>
        <taxon>Viridiplantae</taxon>
        <taxon>Streptophyta</taxon>
        <taxon>Embryophyta</taxon>
        <taxon>Tracheophyta</taxon>
        <taxon>Spermatophyta</taxon>
        <taxon>Magnoliopsida</taxon>
        <taxon>eudicotyledons</taxon>
        <taxon>Gunneridae</taxon>
        <taxon>Pentapetalae</taxon>
        <taxon>rosids</taxon>
        <taxon>fabids</taxon>
        <taxon>Rosales</taxon>
        <taxon>Rhamnaceae</taxon>
        <taxon>rhamnoid group</taxon>
        <taxon>Rhamneae</taxon>
        <taxon>Rhamnella</taxon>
    </lineage>
</organism>
<dbReference type="InterPro" id="IPR016024">
    <property type="entry name" value="ARM-type_fold"/>
</dbReference>
<dbReference type="SUPFAM" id="SSF48371">
    <property type="entry name" value="ARM repeat"/>
    <property type="match status" value="1"/>
</dbReference>
<evidence type="ECO:0000313" key="5">
    <source>
        <dbReference type="Proteomes" id="UP000796880"/>
    </source>
</evidence>
<name>A0A8K0EDN2_9ROSA</name>
<sequence length="488" mass="54011">MEDTVELCVGEDVLHRLYSASNSSSLQESLELLIEISRTSHGRAELALKQILPVVILLIQSYSGSQYLAQSMRLMRNLCAGEIANQNSFIQHNGVGILMNVLMAATRPEPDNGIIRIGLQTLANVSLAGNEHQLPIWHHCFPQEFLAFAEVRSREVCDPLCMVIYVCCDGNSELLSELCSDSGLPIVAEIVRTSASVGFGEDWFKLLLSRICLEGPYFPLLFSKLYHVDATMKDKEVMVGNDNFSTEQAFLLKIVSEILDERIRDIVVGNDFALCVLAILKMSLEVVSCRIRVKSGIPTGSTDIDVLGYSLAILRDVCALEGLRASEEEPVDVVDFLVSSGLIEMLLGLLRSLEPPTIIRKAIKQSENQEGTNSSSSLKPCPYRGFRRDIVAVIGNCTYGRKHVQDEIRQKNGILLLLQQCVADEENPFLRERGIWAVRNLLEGNAENQQSVAELELQGSVEVPELANIGLKVEVNPETQRAKLVNIS</sequence>
<dbReference type="GO" id="GO:0005829">
    <property type="term" value="C:cytosol"/>
    <property type="evidence" value="ECO:0007669"/>
    <property type="project" value="TreeGrafter"/>
</dbReference>
<proteinExistence type="predicted"/>
<reference evidence="4" key="1">
    <citation type="submission" date="2020-03" db="EMBL/GenBank/DDBJ databases">
        <title>A high-quality chromosome-level genome assembly of a woody plant with both climbing and erect habits, Rhamnella rubrinervis.</title>
        <authorList>
            <person name="Lu Z."/>
            <person name="Yang Y."/>
            <person name="Zhu X."/>
            <person name="Sun Y."/>
        </authorList>
    </citation>
    <scope>NUCLEOTIDE SEQUENCE</scope>
    <source>
        <strain evidence="4">BYM</strain>
        <tissue evidence="4">Leaf</tissue>
    </source>
</reference>
<dbReference type="GO" id="GO:0051301">
    <property type="term" value="P:cell division"/>
    <property type="evidence" value="ECO:0007669"/>
    <property type="project" value="UniProtKB-KW"/>
</dbReference>
<accession>A0A8K0EDN2</accession>
<dbReference type="OrthoDB" id="379794at2759"/>
<dbReference type="InterPro" id="IPR051374">
    <property type="entry name" value="Ataxin-10/CTR86_families"/>
</dbReference>
<evidence type="ECO:0000256" key="2">
    <source>
        <dbReference type="ARBA" id="ARBA00023306"/>
    </source>
</evidence>
<keyword evidence="1" id="KW-0132">Cell division</keyword>
<dbReference type="Pfam" id="PF09759">
    <property type="entry name" value="Atx10homo_assoc"/>
    <property type="match status" value="1"/>
</dbReference>
<evidence type="ECO:0000313" key="4">
    <source>
        <dbReference type="EMBL" id="KAF3442252.1"/>
    </source>
</evidence>
<protein>
    <recommendedName>
        <fullName evidence="3">Ataxin-10 domain-containing protein</fullName>
    </recommendedName>
</protein>
<dbReference type="EMBL" id="VOIH02000007">
    <property type="protein sequence ID" value="KAF3442252.1"/>
    <property type="molecule type" value="Genomic_DNA"/>
</dbReference>